<comment type="similarity">
    <text evidence="2">Belongs to the pseudouridine synthase TruB family.</text>
</comment>
<dbReference type="PANTHER" id="PTHR13767:SF2">
    <property type="entry name" value="PSEUDOURIDYLATE SYNTHASE TRUB1"/>
    <property type="match status" value="1"/>
</dbReference>
<sequence>MSNFAPLEGLLAINKPIGISSAQAIRDLQRIFNKSPIFAETLTQERDKRAQESRNQKGRRGRAKRGPAEVKMGHGGTLDPMATGVLVTGIFGGTKVLQQFLSCKKTYECVALFGCSTDTYDAVGKILCRAPHQHVTKEAVEEALNAFRGDIMQKPPIYSALHHKGKRFYEYAREGKPLPIEIQARPVTVDLIELLDFTTDHTYEYPKEDASEEDKIVGKALLEQKVVEDAGAETKRSPDRAVKRAGDESETSDKPLAKKRKPEDCEMVTTMAEDVDVSGVAAANATPGKSEEPRPVAVKVRMTVGSGFYVRSFVHDLGEALGSAAHMVKLVRSQQGQFELGKNVIEWEDLMGQDPSIWESRVEDTLRAWAAEQPGPKPHVDGRVSRQGGISFNPQKEEQGGNAVNPPVKDSKSSNTPV</sequence>
<dbReference type="SUPFAM" id="SSF55120">
    <property type="entry name" value="Pseudouridine synthase"/>
    <property type="match status" value="1"/>
</dbReference>
<dbReference type="InterPro" id="IPR032819">
    <property type="entry name" value="TruB_C"/>
</dbReference>
<dbReference type="InterPro" id="IPR020103">
    <property type="entry name" value="PsdUridine_synth_cat_dom_sf"/>
</dbReference>
<dbReference type="InterPro" id="IPR002501">
    <property type="entry name" value="PsdUridine_synth_N"/>
</dbReference>
<dbReference type="Proteomes" id="UP001447188">
    <property type="component" value="Unassembled WGS sequence"/>
</dbReference>
<evidence type="ECO:0000256" key="5">
    <source>
        <dbReference type="ARBA" id="ARBA00023235"/>
    </source>
</evidence>
<organism evidence="9 10">
    <name type="scientific">Discina gigas</name>
    <dbReference type="NCBI Taxonomy" id="1032678"/>
    <lineage>
        <taxon>Eukaryota</taxon>
        <taxon>Fungi</taxon>
        <taxon>Dikarya</taxon>
        <taxon>Ascomycota</taxon>
        <taxon>Pezizomycotina</taxon>
        <taxon>Pezizomycetes</taxon>
        <taxon>Pezizales</taxon>
        <taxon>Discinaceae</taxon>
        <taxon>Discina</taxon>
    </lineage>
</organism>
<feature type="region of interest" description="Disordered" evidence="6">
    <location>
        <begin position="371"/>
        <end position="418"/>
    </location>
</feature>
<evidence type="ECO:0000259" key="8">
    <source>
        <dbReference type="Pfam" id="PF16198"/>
    </source>
</evidence>
<accession>A0ABR3GVD9</accession>
<comment type="caution">
    <text evidence="9">The sequence shown here is derived from an EMBL/GenBank/DDBJ whole genome shotgun (WGS) entry which is preliminary data.</text>
</comment>
<keyword evidence="10" id="KW-1185">Reference proteome</keyword>
<dbReference type="GO" id="GO:0160148">
    <property type="term" value="F:tRNA pseudouridine(55) synthase activity"/>
    <property type="evidence" value="ECO:0007669"/>
    <property type="project" value="UniProtKB-EC"/>
</dbReference>
<dbReference type="PANTHER" id="PTHR13767">
    <property type="entry name" value="TRNA-PSEUDOURIDINE SYNTHASE"/>
    <property type="match status" value="1"/>
</dbReference>
<keyword evidence="5 9" id="KW-0413">Isomerase</keyword>
<comment type="catalytic activity">
    <reaction evidence="1">
        <text>a uridine in mRNA = a pseudouridine in mRNA</text>
        <dbReference type="Rhea" id="RHEA:56644"/>
        <dbReference type="Rhea" id="RHEA-COMP:14658"/>
        <dbReference type="Rhea" id="RHEA-COMP:14659"/>
        <dbReference type="ChEBI" id="CHEBI:65314"/>
        <dbReference type="ChEBI" id="CHEBI:65315"/>
    </reaction>
</comment>
<dbReference type="Pfam" id="PF01509">
    <property type="entry name" value="TruB_N"/>
    <property type="match status" value="1"/>
</dbReference>
<evidence type="ECO:0000313" key="10">
    <source>
        <dbReference type="Proteomes" id="UP001447188"/>
    </source>
</evidence>
<dbReference type="EC" id="5.4.99.25" evidence="3"/>
<feature type="region of interest" description="Disordered" evidence="6">
    <location>
        <begin position="42"/>
        <end position="74"/>
    </location>
</feature>
<evidence type="ECO:0000259" key="7">
    <source>
        <dbReference type="Pfam" id="PF01509"/>
    </source>
</evidence>
<name>A0ABR3GVD9_9PEZI</name>
<evidence type="ECO:0000256" key="6">
    <source>
        <dbReference type="SAM" id="MobiDB-lite"/>
    </source>
</evidence>
<feature type="compositionally biased region" description="Basic and acidic residues" evidence="6">
    <location>
        <begin position="43"/>
        <end position="55"/>
    </location>
</feature>
<evidence type="ECO:0000256" key="4">
    <source>
        <dbReference type="ARBA" id="ARBA00022694"/>
    </source>
</evidence>
<dbReference type="Pfam" id="PF16198">
    <property type="entry name" value="TruB_C_2"/>
    <property type="match status" value="1"/>
</dbReference>
<feature type="compositionally biased region" description="Basic residues" evidence="6">
    <location>
        <begin position="56"/>
        <end position="65"/>
    </location>
</feature>
<gene>
    <name evidence="9" type="primary">PUS4</name>
    <name evidence="9" type="ORF">Q9L58_001377</name>
</gene>
<evidence type="ECO:0000256" key="1">
    <source>
        <dbReference type="ARBA" id="ARBA00001166"/>
    </source>
</evidence>
<proteinExistence type="inferred from homology"/>
<protein>
    <recommendedName>
        <fullName evidence="3">tRNA pseudouridine(55) synthase</fullName>
        <ecNumber evidence="3">5.4.99.25</ecNumber>
    </recommendedName>
</protein>
<dbReference type="InterPro" id="IPR014780">
    <property type="entry name" value="tRNA_psdUridine_synth_TruB"/>
</dbReference>
<reference evidence="9 10" key="1">
    <citation type="submission" date="2024-02" db="EMBL/GenBank/DDBJ databases">
        <title>Discinaceae phylogenomics.</title>
        <authorList>
            <person name="Dirks A.C."/>
            <person name="James T.Y."/>
        </authorList>
    </citation>
    <scope>NUCLEOTIDE SEQUENCE [LARGE SCALE GENOMIC DNA]</scope>
    <source>
        <strain evidence="9 10">ACD0624</strain>
    </source>
</reference>
<feature type="domain" description="Pseudouridine synthase II N-terminal" evidence="7">
    <location>
        <begin position="70"/>
        <end position="200"/>
    </location>
</feature>
<feature type="domain" description="tRNA pseudouridylate synthase B C-terminal" evidence="8">
    <location>
        <begin position="311"/>
        <end position="352"/>
    </location>
</feature>
<feature type="region of interest" description="Disordered" evidence="6">
    <location>
        <begin position="228"/>
        <end position="263"/>
    </location>
</feature>
<evidence type="ECO:0000256" key="2">
    <source>
        <dbReference type="ARBA" id="ARBA00008999"/>
    </source>
</evidence>
<dbReference type="Gene3D" id="3.30.2350.10">
    <property type="entry name" value="Pseudouridine synthase"/>
    <property type="match status" value="1"/>
</dbReference>
<keyword evidence="4" id="KW-0819">tRNA processing</keyword>
<evidence type="ECO:0000256" key="3">
    <source>
        <dbReference type="ARBA" id="ARBA00012787"/>
    </source>
</evidence>
<dbReference type="EMBL" id="JBBBZM010000010">
    <property type="protein sequence ID" value="KAL0639551.1"/>
    <property type="molecule type" value="Genomic_DNA"/>
</dbReference>
<evidence type="ECO:0000313" key="9">
    <source>
        <dbReference type="EMBL" id="KAL0639551.1"/>
    </source>
</evidence>
<dbReference type="HAMAP" id="MF_01080">
    <property type="entry name" value="TruB_bact"/>
    <property type="match status" value="1"/>
</dbReference>